<evidence type="ECO:0000313" key="3">
    <source>
        <dbReference type="Proteomes" id="UP001470230"/>
    </source>
</evidence>
<evidence type="ECO:0000256" key="1">
    <source>
        <dbReference type="SAM" id="Coils"/>
    </source>
</evidence>
<reference evidence="2 3" key="1">
    <citation type="submission" date="2024-04" db="EMBL/GenBank/DDBJ databases">
        <title>Tritrichomonas musculus Genome.</title>
        <authorList>
            <person name="Alves-Ferreira E."/>
            <person name="Grigg M."/>
            <person name="Lorenzi H."/>
            <person name="Galac M."/>
        </authorList>
    </citation>
    <scope>NUCLEOTIDE SEQUENCE [LARGE SCALE GENOMIC DNA]</scope>
    <source>
        <strain evidence="2 3">EAF2021</strain>
    </source>
</reference>
<name>A0ABR2GUX5_9EUKA</name>
<gene>
    <name evidence="2" type="ORF">M9Y10_036206</name>
</gene>
<protein>
    <submittedName>
        <fullName evidence="2">Uncharacterized protein</fullName>
    </submittedName>
</protein>
<dbReference type="EMBL" id="JAPFFF010000058">
    <property type="protein sequence ID" value="KAK8837671.1"/>
    <property type="molecule type" value="Genomic_DNA"/>
</dbReference>
<keyword evidence="1" id="KW-0175">Coiled coil</keyword>
<accession>A0ABR2GUX5</accession>
<sequence>MILLTFQFFFICLSIDKNQQPQIFLEELKKIDELEKKLNETLDLLFEYVKKREKSINNSTSKDFENKIEELIKRTEQIANKSKTTSNTSLTRIPLSIDRIIYSKIKQPKGIQFDYRGFFVPGDNPEIKYKPAMTQNNRPQGLIFQHLLNHPCEAKHLNFTFISNSKVNSIHEILLSQNSTIYYIDDTDDFDRLDVKVLLKSGESSITCIPDFILFSKDEQN</sequence>
<dbReference type="Proteomes" id="UP001470230">
    <property type="component" value="Unassembled WGS sequence"/>
</dbReference>
<proteinExistence type="predicted"/>
<comment type="caution">
    <text evidence="2">The sequence shown here is derived from an EMBL/GenBank/DDBJ whole genome shotgun (WGS) entry which is preliminary data.</text>
</comment>
<organism evidence="2 3">
    <name type="scientific">Tritrichomonas musculus</name>
    <dbReference type="NCBI Taxonomy" id="1915356"/>
    <lineage>
        <taxon>Eukaryota</taxon>
        <taxon>Metamonada</taxon>
        <taxon>Parabasalia</taxon>
        <taxon>Tritrichomonadida</taxon>
        <taxon>Tritrichomonadidae</taxon>
        <taxon>Tritrichomonas</taxon>
    </lineage>
</organism>
<feature type="coiled-coil region" evidence="1">
    <location>
        <begin position="31"/>
        <end position="81"/>
    </location>
</feature>
<keyword evidence="3" id="KW-1185">Reference proteome</keyword>
<evidence type="ECO:0000313" key="2">
    <source>
        <dbReference type="EMBL" id="KAK8837671.1"/>
    </source>
</evidence>